<dbReference type="CDD" id="cd11041">
    <property type="entry name" value="CYP503A1-like"/>
    <property type="match status" value="1"/>
</dbReference>
<dbReference type="Pfam" id="PF00067">
    <property type="entry name" value="p450"/>
    <property type="match status" value="1"/>
</dbReference>
<dbReference type="PANTHER" id="PTHR46206:SF6">
    <property type="entry name" value="CYTOCHROME P450 MONOOXYGENASE AN1598-RELATED"/>
    <property type="match status" value="1"/>
</dbReference>
<dbReference type="EMBL" id="WWBZ02000013">
    <property type="protein sequence ID" value="KAF4310658.1"/>
    <property type="molecule type" value="Genomic_DNA"/>
</dbReference>
<dbReference type="Gene3D" id="1.10.630.10">
    <property type="entry name" value="Cytochrome P450"/>
    <property type="match status" value="1"/>
</dbReference>
<reference evidence="9" key="1">
    <citation type="submission" date="2020-04" db="EMBL/GenBank/DDBJ databases">
        <title>Genome Assembly and Annotation of Botryosphaeria dothidea sdau 11-99, a Latent Pathogen of Apple Fruit Ring Rot in China.</title>
        <authorList>
            <person name="Yu C."/>
            <person name="Diao Y."/>
            <person name="Lu Q."/>
            <person name="Zhao J."/>
            <person name="Cui S."/>
            <person name="Peng C."/>
            <person name="He B."/>
            <person name="Liu H."/>
        </authorList>
    </citation>
    <scope>NUCLEOTIDE SEQUENCE [LARGE SCALE GENOMIC DNA]</scope>
    <source>
        <strain evidence="9">Sdau11-99</strain>
    </source>
</reference>
<dbReference type="GO" id="GO:0020037">
    <property type="term" value="F:heme binding"/>
    <property type="evidence" value="ECO:0007669"/>
    <property type="project" value="InterPro"/>
</dbReference>
<keyword evidence="5 7" id="KW-0408">Iron</keyword>
<evidence type="ECO:0000256" key="7">
    <source>
        <dbReference type="PIRSR" id="PIRSR602403-1"/>
    </source>
</evidence>
<keyword evidence="4 8" id="KW-0560">Oxidoreductase</keyword>
<dbReference type="SUPFAM" id="SSF48264">
    <property type="entry name" value="Cytochrome P450"/>
    <property type="match status" value="1"/>
</dbReference>
<comment type="cofactor">
    <cofactor evidence="1 7">
        <name>heme</name>
        <dbReference type="ChEBI" id="CHEBI:30413"/>
    </cofactor>
</comment>
<dbReference type="GO" id="GO:0004497">
    <property type="term" value="F:monooxygenase activity"/>
    <property type="evidence" value="ECO:0007669"/>
    <property type="project" value="UniProtKB-KW"/>
</dbReference>
<keyword evidence="3 7" id="KW-0479">Metal-binding</keyword>
<gene>
    <name evidence="9" type="ORF">GTA08_BOTSDO13751</name>
</gene>
<dbReference type="OrthoDB" id="1844152at2759"/>
<evidence type="ECO:0000256" key="6">
    <source>
        <dbReference type="ARBA" id="ARBA00023033"/>
    </source>
</evidence>
<comment type="similarity">
    <text evidence="2 8">Belongs to the cytochrome P450 family.</text>
</comment>
<dbReference type="PRINTS" id="PR00465">
    <property type="entry name" value="EP450IV"/>
</dbReference>
<comment type="caution">
    <text evidence="9">The sequence shown here is derived from an EMBL/GenBank/DDBJ whole genome shotgun (WGS) entry which is preliminary data.</text>
</comment>
<keyword evidence="10" id="KW-1185">Reference proteome</keyword>
<dbReference type="AlphaFoldDB" id="A0A8H4J1Y4"/>
<dbReference type="GO" id="GO:0005506">
    <property type="term" value="F:iron ion binding"/>
    <property type="evidence" value="ECO:0007669"/>
    <property type="project" value="InterPro"/>
</dbReference>
<evidence type="ECO:0000256" key="2">
    <source>
        <dbReference type="ARBA" id="ARBA00010617"/>
    </source>
</evidence>
<dbReference type="InterPro" id="IPR017972">
    <property type="entry name" value="Cyt_P450_CS"/>
</dbReference>
<protein>
    <submittedName>
        <fullName evidence="9">Cytochrome P450</fullName>
    </submittedName>
</protein>
<evidence type="ECO:0000313" key="9">
    <source>
        <dbReference type="EMBL" id="KAF4310658.1"/>
    </source>
</evidence>
<dbReference type="PROSITE" id="PS00086">
    <property type="entry name" value="CYTOCHROME_P450"/>
    <property type="match status" value="1"/>
</dbReference>
<dbReference type="GO" id="GO:0016705">
    <property type="term" value="F:oxidoreductase activity, acting on paired donors, with incorporation or reduction of molecular oxygen"/>
    <property type="evidence" value="ECO:0007669"/>
    <property type="project" value="InterPro"/>
</dbReference>
<feature type="binding site" description="axial binding residue" evidence="7">
    <location>
        <position position="453"/>
    </location>
    <ligand>
        <name>heme</name>
        <dbReference type="ChEBI" id="CHEBI:30413"/>
    </ligand>
    <ligandPart>
        <name>Fe</name>
        <dbReference type="ChEBI" id="CHEBI:18248"/>
    </ligandPart>
</feature>
<proteinExistence type="inferred from homology"/>
<name>A0A8H4J1Y4_9PEZI</name>
<evidence type="ECO:0000256" key="4">
    <source>
        <dbReference type="ARBA" id="ARBA00023002"/>
    </source>
</evidence>
<evidence type="ECO:0000256" key="1">
    <source>
        <dbReference type="ARBA" id="ARBA00001971"/>
    </source>
</evidence>
<evidence type="ECO:0000256" key="5">
    <source>
        <dbReference type="ARBA" id="ARBA00023004"/>
    </source>
</evidence>
<dbReference type="InterPro" id="IPR036396">
    <property type="entry name" value="Cyt_P450_sf"/>
</dbReference>
<evidence type="ECO:0000313" key="10">
    <source>
        <dbReference type="Proteomes" id="UP000572817"/>
    </source>
</evidence>
<dbReference type="Proteomes" id="UP000572817">
    <property type="component" value="Unassembled WGS sequence"/>
</dbReference>
<dbReference type="InterPro" id="IPR001128">
    <property type="entry name" value="Cyt_P450"/>
</dbReference>
<organism evidence="9 10">
    <name type="scientific">Botryosphaeria dothidea</name>
    <dbReference type="NCBI Taxonomy" id="55169"/>
    <lineage>
        <taxon>Eukaryota</taxon>
        <taxon>Fungi</taxon>
        <taxon>Dikarya</taxon>
        <taxon>Ascomycota</taxon>
        <taxon>Pezizomycotina</taxon>
        <taxon>Dothideomycetes</taxon>
        <taxon>Dothideomycetes incertae sedis</taxon>
        <taxon>Botryosphaeriales</taxon>
        <taxon>Botryosphaeriaceae</taxon>
        <taxon>Botryosphaeria</taxon>
    </lineage>
</organism>
<dbReference type="InterPro" id="IPR002403">
    <property type="entry name" value="Cyt_P450_E_grp-IV"/>
</dbReference>
<keyword evidence="7 8" id="KW-0349">Heme</keyword>
<evidence type="ECO:0000256" key="3">
    <source>
        <dbReference type="ARBA" id="ARBA00022723"/>
    </source>
</evidence>
<evidence type="ECO:0000256" key="8">
    <source>
        <dbReference type="RuleBase" id="RU000461"/>
    </source>
</evidence>
<sequence length="514" mass="57821">MEDGHEIDQTGVFVHLCSKALESIQTHYLVYFLALALLLLPKYIREHRLRRALSSLPLVGDDGSSIGKCVELGSKKYPDTPFRVPTIPQPTVIYPLEVLDEYKDLPENKASLRRVLYDSFGGDYTSLGQYSHAMLSAVQIDLTRNIAKTLNTLNDEVKFAFDQNIGTMKDWQAVVLEPKILRIIALLNGRVLVGLPLSRDEKWIEATTQYTATSYKFGNKLKGYPWGTRWAVGPFIYRTDVKPHQDAVAGMLKPLIEQQMARHAKSDDDEDAEVEAGEMIGWTMSYYKPGEMTYHRIALDQLMISFSSIHTSTVTLMHAIYDLAAHPEYAEPLREEIKSNSVNGKLDKHSIAQLKKLDSFIKESQRLNPQTALAMLRKTTNSVRLSVGPKLPKDTIIAVSGWQSNNGPAIVDADRFDGFRYEKMRAQPGNELKFQLANTGPYATAFGFGAHACPGRFFAINEMKIIFAYLLLNYDIKLRDGQGRPKNLEKPTGTIYPDPSVEILFKSRQPEAGL</sequence>
<accession>A0A8H4J1Y4</accession>
<keyword evidence="6 8" id="KW-0503">Monooxygenase</keyword>
<dbReference type="PANTHER" id="PTHR46206">
    <property type="entry name" value="CYTOCHROME P450"/>
    <property type="match status" value="1"/>
</dbReference>